<comment type="caution">
    <text evidence="1">The sequence shown here is derived from an EMBL/GenBank/DDBJ whole genome shotgun (WGS) entry which is preliminary data.</text>
</comment>
<name>A0AA44KVR0_9BACI</name>
<gene>
    <name evidence="1" type="ORF">BAQ49_07695</name>
</gene>
<protein>
    <recommendedName>
        <fullName evidence="3">Apea-like HEPN domain-containing protein</fullName>
    </recommendedName>
</protein>
<sequence>MNQFVIGDIHGFGFEGNFKLQEEPDINFINDSTEIDELIKDPNFLVSIGNIAYSQLSAKNLHFSMNRLEFKDKSESEKQALTLIALQKFHTQTFLTTLWLIKDNSVNTNNFFWWDYETKHVIGDFPKILFSNSKGEYIDTTFSAEEIKQALELQKTVIKYTSNRKHDNEENPSIGAELSAINNFSKRNSVFDDDRISRAFKMTISARSQSFLPAKIASYISAIEALISSNRESLSMQVSERVPKVIGGSLEEKLVIHDKLKDAYNIRSKYVHGDKFPEKVAKRLEEVSEDIDGVLRSLLIKIINNYEEIKDYNENTMTKWYKETFMF</sequence>
<organism evidence="1 2">
    <name type="scientific">Bacillus proteolyticus</name>
    <dbReference type="NCBI Taxonomy" id="2026192"/>
    <lineage>
        <taxon>Bacteria</taxon>
        <taxon>Bacillati</taxon>
        <taxon>Bacillota</taxon>
        <taxon>Bacilli</taxon>
        <taxon>Bacillales</taxon>
        <taxon>Bacillaceae</taxon>
        <taxon>Bacillus</taxon>
        <taxon>Bacillus cereus group</taxon>
    </lineage>
</organism>
<evidence type="ECO:0008006" key="3">
    <source>
        <dbReference type="Google" id="ProtNLM"/>
    </source>
</evidence>
<proteinExistence type="predicted"/>
<dbReference type="RefSeq" id="WP_071745852.1">
    <property type="nucleotide sequence ID" value="NZ_MACH01000087.1"/>
</dbReference>
<accession>A0AA44KVR0</accession>
<reference evidence="1 2" key="1">
    <citation type="submission" date="2016-06" db="EMBL/GenBank/DDBJ databases">
        <title>First insights into the genetic diversity and population structure of in the Bacillus cereus group bacteria from diverse marine environments.</title>
        <authorList>
            <person name="Liu Y."/>
            <person name="Lai Q."/>
            <person name="Shao Z."/>
        </authorList>
    </citation>
    <scope>NUCLEOTIDE SEQUENCE [LARGE SCALE GENOMIC DNA]</scope>
    <source>
        <strain evidence="1 2">TD42</strain>
    </source>
</reference>
<dbReference type="Proteomes" id="UP000183185">
    <property type="component" value="Unassembled WGS sequence"/>
</dbReference>
<evidence type="ECO:0000313" key="1">
    <source>
        <dbReference type="EMBL" id="OJE45030.1"/>
    </source>
</evidence>
<dbReference type="AlphaFoldDB" id="A0AA44KVR0"/>
<dbReference type="EMBL" id="MACH01000087">
    <property type="protein sequence ID" value="OJE45030.1"/>
    <property type="molecule type" value="Genomic_DNA"/>
</dbReference>
<evidence type="ECO:0000313" key="2">
    <source>
        <dbReference type="Proteomes" id="UP000183185"/>
    </source>
</evidence>